<evidence type="ECO:0000256" key="1">
    <source>
        <dbReference type="ARBA" id="ARBA00009481"/>
    </source>
</evidence>
<proteinExistence type="inferred from homology"/>
<keyword evidence="3" id="KW-0808">Transferase</keyword>
<evidence type="ECO:0000256" key="2">
    <source>
        <dbReference type="ARBA" id="ARBA00022676"/>
    </source>
</evidence>
<protein>
    <submittedName>
        <fullName evidence="5">Colanic acid/amylovoran biosynthesis glycosyltransferase</fullName>
    </submittedName>
</protein>
<organism evidence="5 6">
    <name type="scientific">Pseudoalteromonas lipolytica</name>
    <dbReference type="NCBI Taxonomy" id="570156"/>
    <lineage>
        <taxon>Bacteria</taxon>
        <taxon>Pseudomonadati</taxon>
        <taxon>Pseudomonadota</taxon>
        <taxon>Gammaproteobacteria</taxon>
        <taxon>Alteromonadales</taxon>
        <taxon>Pseudoalteromonadaceae</taxon>
        <taxon>Pseudoalteromonas</taxon>
    </lineage>
</organism>
<evidence type="ECO:0000313" key="6">
    <source>
        <dbReference type="Proteomes" id="UP000183805"/>
    </source>
</evidence>
<dbReference type="Proteomes" id="UP000183805">
    <property type="component" value="Unassembled WGS sequence"/>
</dbReference>
<feature type="domain" description="Glycosyl transferase family 1" evidence="4">
    <location>
        <begin position="224"/>
        <end position="386"/>
    </location>
</feature>
<dbReference type="SUPFAM" id="SSF53756">
    <property type="entry name" value="UDP-Glycosyltransferase/glycogen phosphorylase"/>
    <property type="match status" value="1"/>
</dbReference>
<accession>A0ABY1GSD3</accession>
<dbReference type="InterPro" id="IPR001296">
    <property type="entry name" value="Glyco_trans_1"/>
</dbReference>
<comment type="caution">
    <text evidence="5">The sequence shown here is derived from an EMBL/GenBank/DDBJ whole genome shotgun (WGS) entry which is preliminary data.</text>
</comment>
<name>A0ABY1GSD3_9GAMM</name>
<dbReference type="RefSeq" id="WP_036973266.1">
    <property type="nucleotide sequence ID" value="NZ_FPAZ01000009.1"/>
</dbReference>
<evidence type="ECO:0000256" key="3">
    <source>
        <dbReference type="ARBA" id="ARBA00022679"/>
    </source>
</evidence>
<evidence type="ECO:0000313" key="5">
    <source>
        <dbReference type="EMBL" id="SFT78217.1"/>
    </source>
</evidence>
<dbReference type="Gene3D" id="3.40.50.2000">
    <property type="entry name" value="Glycogen Phosphorylase B"/>
    <property type="match status" value="2"/>
</dbReference>
<dbReference type="PANTHER" id="PTHR12526:SF640">
    <property type="entry name" value="COLANIC ACID BIOSYNTHESIS GLYCOSYLTRANSFERASE WCAL-RELATED"/>
    <property type="match status" value="1"/>
</dbReference>
<dbReference type="PANTHER" id="PTHR12526">
    <property type="entry name" value="GLYCOSYLTRANSFERASE"/>
    <property type="match status" value="1"/>
</dbReference>
<comment type="similarity">
    <text evidence="1">Belongs to the glycosyltransferase group 1 family. Glycosyltransferase 4 subfamily.</text>
</comment>
<gene>
    <name evidence="5" type="ORF">SAMN04487854_109187</name>
</gene>
<evidence type="ECO:0000259" key="4">
    <source>
        <dbReference type="Pfam" id="PF00534"/>
    </source>
</evidence>
<dbReference type="EMBL" id="FPAZ01000009">
    <property type="protein sequence ID" value="SFT78217.1"/>
    <property type="molecule type" value="Genomic_DNA"/>
</dbReference>
<dbReference type="Pfam" id="PF00534">
    <property type="entry name" value="Glycos_transf_1"/>
    <property type="match status" value="1"/>
</dbReference>
<reference evidence="5 6" key="1">
    <citation type="submission" date="2016-10" db="EMBL/GenBank/DDBJ databases">
        <authorList>
            <person name="Varghese N."/>
            <person name="Submissions S."/>
        </authorList>
    </citation>
    <scope>NUCLEOTIDE SEQUENCE [LARGE SCALE GENOMIC DNA]</scope>
    <source>
        <strain evidence="5 6">CGMCC 1.8499</strain>
    </source>
</reference>
<keyword evidence="6" id="KW-1185">Reference proteome</keyword>
<sequence length="412" mass="45485">MLKVTFFLNQFPVASETFVINQIIGLINRGADVRVVAICQGDLTNSHKAVSDYNLLDKTTYLTNESVTDSTLKTRLKRIANVLWPKRIGRKLASLNVARFGIHSKSLLLPSIVTRATSTLDSDVFIAHFGTAGVVANKMRELGLLKGKLVTVFHGADISVKAILDVFKQDYQMLFKNGELMLPISDLWKNRLIEQGCAPEKIIVNRMGINNEQFKCRELATPISTPLKIISVARFIEKKGLSDALDAMHHLKQRGVDFEYKIVGDGDLKEQLVSQIDSLGLSECVKLLGFQPQEKIAALLNEADVFLLPSVVAKNGDMEGIPVALMEAMAMGLITVSTYHSGIPELITHNESGLLAQEHSPAQLTDSIESLVNGQVDIVKMRAAAKAKVEEHFDQAKLYTDLLDILVELNEH</sequence>
<keyword evidence="2" id="KW-0328">Glycosyltransferase</keyword>